<keyword evidence="2" id="KW-1185">Reference proteome</keyword>
<evidence type="ECO:0000313" key="2">
    <source>
        <dbReference type="Proteomes" id="UP000814033"/>
    </source>
</evidence>
<comment type="caution">
    <text evidence="1">The sequence shown here is derived from an EMBL/GenBank/DDBJ whole genome shotgun (WGS) entry which is preliminary data.</text>
</comment>
<reference evidence="1" key="2">
    <citation type="journal article" date="2022" name="New Phytol.">
        <title>Evolutionary transition to the ectomycorrhizal habit in the genomes of a hyperdiverse lineage of mushroom-forming fungi.</title>
        <authorList>
            <person name="Looney B."/>
            <person name="Miyauchi S."/>
            <person name="Morin E."/>
            <person name="Drula E."/>
            <person name="Courty P.E."/>
            <person name="Kohler A."/>
            <person name="Kuo A."/>
            <person name="LaButti K."/>
            <person name="Pangilinan J."/>
            <person name="Lipzen A."/>
            <person name="Riley R."/>
            <person name="Andreopoulos W."/>
            <person name="He G."/>
            <person name="Johnson J."/>
            <person name="Nolan M."/>
            <person name="Tritt A."/>
            <person name="Barry K.W."/>
            <person name="Grigoriev I.V."/>
            <person name="Nagy L.G."/>
            <person name="Hibbett D."/>
            <person name="Henrissat B."/>
            <person name="Matheny P.B."/>
            <person name="Labbe J."/>
            <person name="Martin F.M."/>
        </authorList>
    </citation>
    <scope>NUCLEOTIDE SEQUENCE</scope>
    <source>
        <strain evidence="1">FP105234-sp</strain>
    </source>
</reference>
<dbReference type="EMBL" id="MU275937">
    <property type="protein sequence ID" value="KAI0045997.1"/>
    <property type="molecule type" value="Genomic_DNA"/>
</dbReference>
<organism evidence="1 2">
    <name type="scientific">Auriscalpium vulgare</name>
    <dbReference type="NCBI Taxonomy" id="40419"/>
    <lineage>
        <taxon>Eukaryota</taxon>
        <taxon>Fungi</taxon>
        <taxon>Dikarya</taxon>
        <taxon>Basidiomycota</taxon>
        <taxon>Agaricomycotina</taxon>
        <taxon>Agaricomycetes</taxon>
        <taxon>Russulales</taxon>
        <taxon>Auriscalpiaceae</taxon>
        <taxon>Auriscalpium</taxon>
    </lineage>
</organism>
<accession>A0ACB8RQB6</accession>
<feature type="non-terminal residue" evidence="1">
    <location>
        <position position="175"/>
    </location>
</feature>
<gene>
    <name evidence="1" type="ORF">FA95DRAFT_1449740</name>
</gene>
<dbReference type="Proteomes" id="UP000814033">
    <property type="component" value="Unassembled WGS sequence"/>
</dbReference>
<protein>
    <submittedName>
        <fullName evidence="1">Uncharacterized protein</fullName>
    </submittedName>
</protein>
<proteinExistence type="predicted"/>
<sequence length="175" mass="20449">MVLPKHIPTLRSFATRNHTRPDNTFASEALAERVTKCHTLPDEIPTKCDHFPILTVIDMTKHTTIETARRNFRETDWDDFRDVLMEHLGDPAQAQDLDDEDEFDAAYELFSLALIDAVTRTVPMSKPTPYSKRWWTKDLTRMKDDAKHHARKSYVFRADVDHPAHEESRNLRNAY</sequence>
<reference evidence="1" key="1">
    <citation type="submission" date="2021-02" db="EMBL/GenBank/DDBJ databases">
        <authorList>
            <consortium name="DOE Joint Genome Institute"/>
            <person name="Ahrendt S."/>
            <person name="Looney B.P."/>
            <person name="Miyauchi S."/>
            <person name="Morin E."/>
            <person name="Drula E."/>
            <person name="Courty P.E."/>
            <person name="Chicoki N."/>
            <person name="Fauchery L."/>
            <person name="Kohler A."/>
            <person name="Kuo A."/>
            <person name="Labutti K."/>
            <person name="Pangilinan J."/>
            <person name="Lipzen A."/>
            <person name="Riley R."/>
            <person name="Andreopoulos W."/>
            <person name="He G."/>
            <person name="Johnson J."/>
            <person name="Barry K.W."/>
            <person name="Grigoriev I.V."/>
            <person name="Nagy L."/>
            <person name="Hibbett D."/>
            <person name="Henrissat B."/>
            <person name="Matheny P.B."/>
            <person name="Labbe J."/>
            <person name="Martin F."/>
        </authorList>
    </citation>
    <scope>NUCLEOTIDE SEQUENCE</scope>
    <source>
        <strain evidence="1">FP105234-sp</strain>
    </source>
</reference>
<name>A0ACB8RQB6_9AGAM</name>
<evidence type="ECO:0000313" key="1">
    <source>
        <dbReference type="EMBL" id="KAI0045997.1"/>
    </source>
</evidence>